<feature type="region of interest" description="Disordered" evidence="1">
    <location>
        <begin position="80"/>
        <end position="102"/>
    </location>
</feature>
<keyword evidence="4" id="KW-1185">Reference proteome</keyword>
<dbReference type="AlphaFoldDB" id="A0A4R6VLC5"/>
<feature type="transmembrane region" description="Helical" evidence="2">
    <location>
        <begin position="270"/>
        <end position="290"/>
    </location>
</feature>
<dbReference type="InterPro" id="IPR010419">
    <property type="entry name" value="CO_DH_gsu"/>
</dbReference>
<evidence type="ECO:0000256" key="1">
    <source>
        <dbReference type="SAM" id="MobiDB-lite"/>
    </source>
</evidence>
<name>A0A4R6VLC5_9PSEU</name>
<dbReference type="OrthoDB" id="9808623at2"/>
<evidence type="ECO:0000256" key="2">
    <source>
        <dbReference type="SAM" id="Phobius"/>
    </source>
</evidence>
<feature type="compositionally biased region" description="Polar residues" evidence="1">
    <location>
        <begin position="85"/>
        <end position="97"/>
    </location>
</feature>
<protein>
    <submittedName>
        <fullName evidence="3">Carbon monoxide dehydrogenase subunit G</fullName>
    </submittedName>
</protein>
<dbReference type="PANTHER" id="PTHR38588">
    <property type="entry name" value="BLL0334 PROTEIN"/>
    <property type="match status" value="1"/>
</dbReference>
<dbReference type="SUPFAM" id="SSF55961">
    <property type="entry name" value="Bet v1-like"/>
    <property type="match status" value="1"/>
</dbReference>
<dbReference type="Proteomes" id="UP000295705">
    <property type="component" value="Unassembled WGS sequence"/>
</dbReference>
<keyword evidence="2" id="KW-0472">Membrane</keyword>
<dbReference type="Pfam" id="PF06240">
    <property type="entry name" value="COXG"/>
    <property type="match status" value="1"/>
</dbReference>
<sequence length="296" mass="28733">MKLENEFTVPVDIDTVFDALNDPEKVTPCFPGATLDSHDGDDFTGTVKVKLGPISMTYKGKGTFVERDKSNHKVVVDAQGRDSRGNGTASAKATLTMSDAGGGKTKVTVLTEMQVTGKPAQFGRGVMSDVGDKILGQFASCLADEFGSAGGPAAAATSEAPASGGNGTTPAPAATAATAGDAPVSTPAAPTPVSSGSGAPAAAAMPTTVASAAKADAGAKPGGSVGSTVGGAAGAAAGTAAGAAASTARRPQVEAIDLLDSSREAVLKRLAPVGIGAGVLAAIIAIILIARGGSKN</sequence>
<reference evidence="3 4" key="1">
    <citation type="submission" date="2019-03" db="EMBL/GenBank/DDBJ databases">
        <title>Genomic Encyclopedia of Type Strains, Phase IV (KMG-IV): sequencing the most valuable type-strain genomes for metagenomic binning, comparative biology and taxonomic classification.</title>
        <authorList>
            <person name="Goeker M."/>
        </authorList>
    </citation>
    <scope>NUCLEOTIDE SEQUENCE [LARGE SCALE GENOMIC DNA]</scope>
    <source>
        <strain evidence="3 4">DSM 45775</strain>
    </source>
</reference>
<dbReference type="EMBL" id="SNYO01000002">
    <property type="protein sequence ID" value="TDQ62702.1"/>
    <property type="molecule type" value="Genomic_DNA"/>
</dbReference>
<feature type="compositionally biased region" description="Low complexity" evidence="1">
    <location>
        <begin position="151"/>
        <end position="201"/>
    </location>
</feature>
<keyword evidence="2" id="KW-1133">Transmembrane helix</keyword>
<dbReference type="InterPro" id="IPR023393">
    <property type="entry name" value="START-like_dom_sf"/>
</dbReference>
<keyword evidence="2" id="KW-0812">Transmembrane</keyword>
<evidence type="ECO:0000313" key="3">
    <source>
        <dbReference type="EMBL" id="TDQ62702.1"/>
    </source>
</evidence>
<evidence type="ECO:0000313" key="4">
    <source>
        <dbReference type="Proteomes" id="UP000295705"/>
    </source>
</evidence>
<dbReference type="PANTHER" id="PTHR38588:SF1">
    <property type="entry name" value="BLL0334 PROTEIN"/>
    <property type="match status" value="1"/>
</dbReference>
<proteinExistence type="predicted"/>
<dbReference type="RefSeq" id="WP_133825739.1">
    <property type="nucleotide sequence ID" value="NZ_BAABHR010000007.1"/>
</dbReference>
<gene>
    <name evidence="3" type="ORF">EV188_102357</name>
</gene>
<dbReference type="Gene3D" id="3.30.530.20">
    <property type="match status" value="1"/>
</dbReference>
<comment type="caution">
    <text evidence="3">The sequence shown here is derived from an EMBL/GenBank/DDBJ whole genome shotgun (WGS) entry which is preliminary data.</text>
</comment>
<feature type="region of interest" description="Disordered" evidence="1">
    <location>
        <begin position="150"/>
        <end position="201"/>
    </location>
</feature>
<dbReference type="CDD" id="cd07823">
    <property type="entry name" value="SRPBCC_5"/>
    <property type="match status" value="1"/>
</dbReference>
<organism evidence="3 4">
    <name type="scientific">Actinomycetospora succinea</name>
    <dbReference type="NCBI Taxonomy" id="663603"/>
    <lineage>
        <taxon>Bacteria</taxon>
        <taxon>Bacillati</taxon>
        <taxon>Actinomycetota</taxon>
        <taxon>Actinomycetes</taxon>
        <taxon>Pseudonocardiales</taxon>
        <taxon>Pseudonocardiaceae</taxon>
        <taxon>Actinomycetospora</taxon>
    </lineage>
</organism>
<accession>A0A4R6VLC5</accession>